<gene>
    <name evidence="4" type="ORF">BCR34DRAFT_7213</name>
</gene>
<keyword evidence="1" id="KW-0677">Repeat</keyword>
<evidence type="ECO:0000256" key="1">
    <source>
        <dbReference type="ARBA" id="ARBA00022737"/>
    </source>
</evidence>
<protein>
    <recommendedName>
        <fullName evidence="6">Galactose oxidase</fullName>
    </recommendedName>
</protein>
<evidence type="ECO:0000313" key="5">
    <source>
        <dbReference type="Proteomes" id="UP000193144"/>
    </source>
</evidence>
<dbReference type="PANTHER" id="PTHR47435:SF4">
    <property type="entry name" value="KELCH REPEAT PROTEIN (AFU_ORTHOLOGUE AFUA_5G12780)"/>
    <property type="match status" value="1"/>
</dbReference>
<dbReference type="SMART" id="SM00612">
    <property type="entry name" value="Kelch"/>
    <property type="match status" value="2"/>
</dbReference>
<evidence type="ECO:0008006" key="6">
    <source>
        <dbReference type="Google" id="ProtNLM"/>
    </source>
</evidence>
<reference evidence="4 5" key="1">
    <citation type="submission" date="2016-07" db="EMBL/GenBank/DDBJ databases">
        <title>Pervasive Adenine N6-methylation of Active Genes in Fungi.</title>
        <authorList>
            <consortium name="DOE Joint Genome Institute"/>
            <person name="Mondo S.J."/>
            <person name="Dannebaum R.O."/>
            <person name="Kuo R.C."/>
            <person name="Labutti K."/>
            <person name="Haridas S."/>
            <person name="Kuo A."/>
            <person name="Salamov A."/>
            <person name="Ahrendt S.R."/>
            <person name="Lipzen A."/>
            <person name="Sullivan W."/>
            <person name="Andreopoulos W.B."/>
            <person name="Clum A."/>
            <person name="Lindquist E."/>
            <person name="Daum C."/>
            <person name="Ramamoorthy G.K."/>
            <person name="Gryganskyi A."/>
            <person name="Culley D."/>
            <person name="Magnuson J.K."/>
            <person name="James T.Y."/>
            <person name="O'Malley M.A."/>
            <person name="Stajich J.E."/>
            <person name="Spatafora J.W."/>
            <person name="Visel A."/>
            <person name="Grigoriev I.V."/>
        </authorList>
    </citation>
    <scope>NUCLEOTIDE SEQUENCE [LARGE SCALE GENOMIC DNA]</scope>
    <source>
        <strain evidence="4 5">CBS 115471</strain>
    </source>
</reference>
<dbReference type="EMBL" id="MCFA01000010">
    <property type="protein sequence ID" value="ORY17767.1"/>
    <property type="molecule type" value="Genomic_DNA"/>
</dbReference>
<dbReference type="Pfam" id="PF01344">
    <property type="entry name" value="Kelch_1"/>
    <property type="match status" value="1"/>
</dbReference>
<dbReference type="GO" id="GO:0019760">
    <property type="term" value="P:glucosinolate metabolic process"/>
    <property type="evidence" value="ECO:0007669"/>
    <property type="project" value="UniProtKB-ARBA"/>
</dbReference>
<evidence type="ECO:0000256" key="3">
    <source>
        <dbReference type="SAM" id="MobiDB-lite"/>
    </source>
</evidence>
<evidence type="ECO:0000313" key="4">
    <source>
        <dbReference type="EMBL" id="ORY17767.1"/>
    </source>
</evidence>
<dbReference type="STRING" id="1231657.A0A1Y2A618"/>
<dbReference type="SUPFAM" id="SSF117281">
    <property type="entry name" value="Kelch motif"/>
    <property type="match status" value="1"/>
</dbReference>
<dbReference type="InterPro" id="IPR006652">
    <property type="entry name" value="Kelch_1"/>
</dbReference>
<proteinExistence type="predicted"/>
<accession>A0A1Y2A618</accession>
<evidence type="ECO:0000256" key="2">
    <source>
        <dbReference type="ARBA" id="ARBA00023004"/>
    </source>
</evidence>
<dbReference type="Proteomes" id="UP000193144">
    <property type="component" value="Unassembled WGS sequence"/>
</dbReference>
<sequence length="456" mass="48439">MEPAIAGALYTAESLLEGAVAFAKGIAHPTLPLKASLTHIISVPVPRCHHTLSIVKGRAYIFGGESEEGKLADNSMHIVILPSSGVLEADYTTIPARPASAGGELPALRKGHTAVVIGDSIYIFGGEGLQPENGRIWVYSTVSNTWTFLDPAEGSLLPSHRTGHAAASSELPGPKGVMFKEKAPQQPADPSKVVPEPADEDTWGTIFIVGGRNVATRELLNDAVAFDIRTRTWSNIPTPLGQPREGASLALQGDRLYRFGGKGVETYASGGMECIDVSPVWKHAEGGTTPLTSGWSWGELSHIKGAGAGADAETQAPPARSEAGLVDVTTGQGRQYLLAIGGQGEGYARDLFFDDIWAFQILSEKQTAASIKDATRREIRKDTHEAQWSEVVYRHVDDRGDEEKEVPGQPKKGVGVRGHFAVAKGTEVDGASVVVWGGVDASGRVLGDGWLVTVER</sequence>
<keyword evidence="2" id="KW-0408">Iron</keyword>
<organism evidence="4 5">
    <name type="scientific">Clohesyomyces aquaticus</name>
    <dbReference type="NCBI Taxonomy" id="1231657"/>
    <lineage>
        <taxon>Eukaryota</taxon>
        <taxon>Fungi</taxon>
        <taxon>Dikarya</taxon>
        <taxon>Ascomycota</taxon>
        <taxon>Pezizomycotina</taxon>
        <taxon>Dothideomycetes</taxon>
        <taxon>Pleosporomycetidae</taxon>
        <taxon>Pleosporales</taxon>
        <taxon>Lindgomycetaceae</taxon>
        <taxon>Clohesyomyces</taxon>
    </lineage>
</organism>
<feature type="region of interest" description="Disordered" evidence="3">
    <location>
        <begin position="159"/>
        <end position="197"/>
    </location>
</feature>
<dbReference type="InterPro" id="IPR015915">
    <property type="entry name" value="Kelch-typ_b-propeller"/>
</dbReference>
<dbReference type="OrthoDB" id="10250130at2759"/>
<dbReference type="Pfam" id="PF24681">
    <property type="entry name" value="Kelch_KLHDC2_KLHL20_DRC7"/>
    <property type="match status" value="1"/>
</dbReference>
<dbReference type="AlphaFoldDB" id="A0A1Y2A618"/>
<dbReference type="PANTHER" id="PTHR47435">
    <property type="entry name" value="KELCH REPEAT PROTEIN (AFU_ORTHOLOGUE AFUA_5G12780)"/>
    <property type="match status" value="1"/>
</dbReference>
<comment type="caution">
    <text evidence="4">The sequence shown here is derived from an EMBL/GenBank/DDBJ whole genome shotgun (WGS) entry which is preliminary data.</text>
</comment>
<name>A0A1Y2A618_9PLEO</name>
<keyword evidence="5" id="KW-1185">Reference proteome</keyword>
<dbReference type="Gene3D" id="2.120.10.80">
    <property type="entry name" value="Kelch-type beta propeller"/>
    <property type="match status" value="2"/>
</dbReference>